<gene>
    <name evidence="1" type="ORF">CERSUDRAFT_87120</name>
</gene>
<keyword evidence="2" id="KW-1185">Reference proteome</keyword>
<evidence type="ECO:0000313" key="1">
    <source>
        <dbReference type="EMBL" id="EMD33793.1"/>
    </source>
</evidence>
<proteinExistence type="predicted"/>
<sequence>MSSYGQARFPFPCYEEMFRPDESSAALAAAMLRGATHADEPQQWHRASSQSISSSYERYAQASPDGNVGYTFAQPLNCWMYAALPQGGKGTADRLPIFNIL</sequence>
<protein>
    <submittedName>
        <fullName evidence="1">Uncharacterized protein</fullName>
    </submittedName>
</protein>
<dbReference type="HOGENOM" id="CLU_2291354_0_0_1"/>
<accession>M2QA52</accession>
<reference evidence="1 2" key="1">
    <citation type="journal article" date="2012" name="Proc. Natl. Acad. Sci. U.S.A.">
        <title>Comparative genomics of Ceriporiopsis subvermispora and Phanerochaete chrysosporium provide insight into selective ligninolysis.</title>
        <authorList>
            <person name="Fernandez-Fueyo E."/>
            <person name="Ruiz-Duenas F.J."/>
            <person name="Ferreira P."/>
            <person name="Floudas D."/>
            <person name="Hibbett D.S."/>
            <person name="Canessa P."/>
            <person name="Larrondo L.F."/>
            <person name="James T.Y."/>
            <person name="Seelenfreund D."/>
            <person name="Lobos S."/>
            <person name="Polanco R."/>
            <person name="Tello M."/>
            <person name="Honda Y."/>
            <person name="Watanabe T."/>
            <person name="Watanabe T."/>
            <person name="Ryu J.S."/>
            <person name="Kubicek C.P."/>
            <person name="Schmoll M."/>
            <person name="Gaskell J."/>
            <person name="Hammel K.E."/>
            <person name="St John F.J."/>
            <person name="Vanden Wymelenberg A."/>
            <person name="Sabat G."/>
            <person name="Splinter BonDurant S."/>
            <person name="Syed K."/>
            <person name="Yadav J.S."/>
            <person name="Doddapaneni H."/>
            <person name="Subramanian V."/>
            <person name="Lavin J.L."/>
            <person name="Oguiza J.A."/>
            <person name="Perez G."/>
            <person name="Pisabarro A.G."/>
            <person name="Ramirez L."/>
            <person name="Santoyo F."/>
            <person name="Master E."/>
            <person name="Coutinho P.M."/>
            <person name="Henrissat B."/>
            <person name="Lombard V."/>
            <person name="Magnuson J.K."/>
            <person name="Kuees U."/>
            <person name="Hori C."/>
            <person name="Igarashi K."/>
            <person name="Samejima M."/>
            <person name="Held B.W."/>
            <person name="Barry K.W."/>
            <person name="LaButti K.M."/>
            <person name="Lapidus A."/>
            <person name="Lindquist E.A."/>
            <person name="Lucas S.M."/>
            <person name="Riley R."/>
            <person name="Salamov A.A."/>
            <person name="Hoffmeister D."/>
            <person name="Schwenk D."/>
            <person name="Hadar Y."/>
            <person name="Yarden O."/>
            <person name="de Vries R.P."/>
            <person name="Wiebenga A."/>
            <person name="Stenlid J."/>
            <person name="Eastwood D."/>
            <person name="Grigoriev I.V."/>
            <person name="Berka R.M."/>
            <person name="Blanchette R.A."/>
            <person name="Kersten P."/>
            <person name="Martinez A.T."/>
            <person name="Vicuna R."/>
            <person name="Cullen D."/>
        </authorList>
    </citation>
    <scope>NUCLEOTIDE SEQUENCE [LARGE SCALE GENOMIC DNA]</scope>
    <source>
        <strain evidence="1 2">B</strain>
    </source>
</reference>
<dbReference type="AlphaFoldDB" id="M2QA52"/>
<name>M2QA52_CERS8</name>
<organism evidence="1 2">
    <name type="scientific">Ceriporiopsis subvermispora (strain B)</name>
    <name type="common">White-rot fungus</name>
    <name type="synonym">Gelatoporia subvermispora</name>
    <dbReference type="NCBI Taxonomy" id="914234"/>
    <lineage>
        <taxon>Eukaryota</taxon>
        <taxon>Fungi</taxon>
        <taxon>Dikarya</taxon>
        <taxon>Basidiomycota</taxon>
        <taxon>Agaricomycotina</taxon>
        <taxon>Agaricomycetes</taxon>
        <taxon>Polyporales</taxon>
        <taxon>Gelatoporiaceae</taxon>
        <taxon>Gelatoporia</taxon>
    </lineage>
</organism>
<dbReference type="EMBL" id="KB445805">
    <property type="protein sequence ID" value="EMD33793.1"/>
    <property type="molecule type" value="Genomic_DNA"/>
</dbReference>
<evidence type="ECO:0000313" key="2">
    <source>
        <dbReference type="Proteomes" id="UP000016930"/>
    </source>
</evidence>
<dbReference type="Proteomes" id="UP000016930">
    <property type="component" value="Unassembled WGS sequence"/>
</dbReference>